<dbReference type="Proteomes" id="UP001165069">
    <property type="component" value="Unassembled WGS sequence"/>
</dbReference>
<dbReference type="EMBL" id="BSDE01000001">
    <property type="protein sequence ID" value="GLH72063.1"/>
    <property type="molecule type" value="Genomic_DNA"/>
</dbReference>
<evidence type="ECO:0000313" key="2">
    <source>
        <dbReference type="Proteomes" id="UP001165069"/>
    </source>
</evidence>
<protein>
    <submittedName>
        <fullName evidence="1">Uncharacterized protein</fullName>
    </submittedName>
</protein>
<evidence type="ECO:0000313" key="1">
    <source>
        <dbReference type="EMBL" id="GLH72063.1"/>
    </source>
</evidence>
<accession>A0ABQ5QBT7</accession>
<proteinExistence type="predicted"/>
<reference evidence="1 2" key="1">
    <citation type="journal article" date="2023" name="Antonie Van Leeuwenhoek">
        <title>Mesoterricola silvestris gen. nov., sp. nov., Mesoterricola sediminis sp. nov., Geothrix oryzae sp. nov., Geothrix edaphica sp. nov., Geothrix rubra sp. nov., and Geothrix limicola sp. nov., six novel members of Acidobacteriota isolated from soils.</title>
        <authorList>
            <person name="Itoh H."/>
            <person name="Sugisawa Y."/>
            <person name="Mise K."/>
            <person name="Xu Z."/>
            <person name="Kuniyasu M."/>
            <person name="Ushijima N."/>
            <person name="Kawano K."/>
            <person name="Kobayashi E."/>
            <person name="Shiratori Y."/>
            <person name="Masuda Y."/>
            <person name="Senoo K."/>
        </authorList>
    </citation>
    <scope>NUCLEOTIDE SEQUENCE [LARGE SCALE GENOMIC DNA]</scope>
    <source>
        <strain evidence="1 2">Red804</strain>
    </source>
</reference>
<name>A0ABQ5QBT7_9BACT</name>
<dbReference type="RefSeq" id="WP_285570029.1">
    <property type="nucleotide sequence ID" value="NZ_BSDE01000001.1"/>
</dbReference>
<organism evidence="1 2">
    <name type="scientific">Geothrix limicola</name>
    <dbReference type="NCBI Taxonomy" id="2927978"/>
    <lineage>
        <taxon>Bacteria</taxon>
        <taxon>Pseudomonadati</taxon>
        <taxon>Acidobacteriota</taxon>
        <taxon>Holophagae</taxon>
        <taxon>Holophagales</taxon>
        <taxon>Holophagaceae</taxon>
        <taxon>Geothrix</taxon>
    </lineage>
</organism>
<comment type="caution">
    <text evidence="1">The sequence shown here is derived from an EMBL/GenBank/DDBJ whole genome shotgun (WGS) entry which is preliminary data.</text>
</comment>
<keyword evidence="2" id="KW-1185">Reference proteome</keyword>
<sequence>MPPGNQRTKIPAKVIEKATAEACVAIAHRVARVHFQGNDPLGSKAAEQVARFIEEELLGAPHMEGGQGI</sequence>
<gene>
    <name evidence="1" type="ORF">GETHLI_05650</name>
</gene>